<comment type="caution">
    <text evidence="1">The sequence shown here is derived from an EMBL/GenBank/DDBJ whole genome shotgun (WGS) entry which is preliminary data.</text>
</comment>
<keyword evidence="2" id="KW-1185">Reference proteome</keyword>
<gene>
    <name evidence="1" type="ORF">BDY19DRAFT_968231</name>
</gene>
<reference evidence="1" key="1">
    <citation type="journal article" date="2021" name="Environ. Microbiol.">
        <title>Gene family expansions and transcriptome signatures uncover fungal adaptations to wood decay.</title>
        <authorList>
            <person name="Hage H."/>
            <person name="Miyauchi S."/>
            <person name="Viragh M."/>
            <person name="Drula E."/>
            <person name="Min B."/>
            <person name="Chaduli D."/>
            <person name="Navarro D."/>
            <person name="Favel A."/>
            <person name="Norest M."/>
            <person name="Lesage-Meessen L."/>
            <person name="Balint B."/>
            <person name="Merenyi Z."/>
            <person name="de Eugenio L."/>
            <person name="Morin E."/>
            <person name="Martinez A.T."/>
            <person name="Baldrian P."/>
            <person name="Stursova M."/>
            <person name="Martinez M.J."/>
            <person name="Novotny C."/>
            <person name="Magnuson J.K."/>
            <person name="Spatafora J.W."/>
            <person name="Maurice S."/>
            <person name="Pangilinan J."/>
            <person name="Andreopoulos W."/>
            <person name="LaButti K."/>
            <person name="Hundley H."/>
            <person name="Na H."/>
            <person name="Kuo A."/>
            <person name="Barry K."/>
            <person name="Lipzen A."/>
            <person name="Henrissat B."/>
            <person name="Riley R."/>
            <person name="Ahrendt S."/>
            <person name="Nagy L.G."/>
            <person name="Grigoriev I.V."/>
            <person name="Martin F."/>
            <person name="Rosso M.N."/>
        </authorList>
    </citation>
    <scope>NUCLEOTIDE SEQUENCE</scope>
    <source>
        <strain evidence="1">CBS 384.51</strain>
    </source>
</reference>
<accession>A0ACB8TSA9</accession>
<proteinExistence type="predicted"/>
<evidence type="ECO:0000313" key="2">
    <source>
        <dbReference type="Proteomes" id="UP001055072"/>
    </source>
</evidence>
<dbReference type="Proteomes" id="UP001055072">
    <property type="component" value="Unassembled WGS sequence"/>
</dbReference>
<protein>
    <submittedName>
        <fullName evidence="1">FAD/NAD(P)-binding domain-containing protein</fullName>
    </submittedName>
</protein>
<sequence length="564" mass="62779">MHVATVLLATYAFAGVGYALQLPFGLQFPWATARLNNQQLPLAISVEDVHAEPETPSNRIAIIGAGAGGSSAAFWIGKAKERWGLDVEVDVFEAKDYVGGRSTTVQPYNDSRLAPIELGASIFVKANKNLWRASEEFGLNLTDFSDQDGDDTIGIWDGKEFLLTTQSGTWGRWWTTIKVLWRYGVNAPRKTQALVKDMINTYLQLYSTSFGSSPWQDLSHLTTSFEWNSLLNSSATEYLDGQGINPKFTREMVESATRVNYGQNADAIHALEGFTSMAADNAAQVVGGNWQIFDQFIKHSNATLYLNTEVTSVTQKADDKFVLHYVTSGSEPTTGSYRAVIFAAPYHTSSIKLNLLDPSALPVIPPQPYVHLYVTLLSTPNPSARTRYFGLKEKDTVPSMVLTTWERARATEGQEAPEFNSLSYHGKIQAKDSEKNLTKLDVGDSKGRNEQGEEWSVKIFSDHLLEDGWLRKAFGRIGWVHRKEWDAYPVLPPTDTFPPVKLAQGLYYVNSFEPFISTMETETISSRNVVELLLQEGYNASICKPTANATNTDENEDFVYGFDC</sequence>
<evidence type="ECO:0000313" key="1">
    <source>
        <dbReference type="EMBL" id="KAI0084957.1"/>
    </source>
</evidence>
<organism evidence="1 2">
    <name type="scientific">Irpex rosettiformis</name>
    <dbReference type="NCBI Taxonomy" id="378272"/>
    <lineage>
        <taxon>Eukaryota</taxon>
        <taxon>Fungi</taxon>
        <taxon>Dikarya</taxon>
        <taxon>Basidiomycota</taxon>
        <taxon>Agaricomycotina</taxon>
        <taxon>Agaricomycetes</taxon>
        <taxon>Polyporales</taxon>
        <taxon>Irpicaceae</taxon>
        <taxon>Irpex</taxon>
    </lineage>
</organism>
<dbReference type="EMBL" id="MU274936">
    <property type="protein sequence ID" value="KAI0084957.1"/>
    <property type="molecule type" value="Genomic_DNA"/>
</dbReference>
<name>A0ACB8TSA9_9APHY</name>